<proteinExistence type="predicted"/>
<evidence type="ECO:0000313" key="2">
    <source>
        <dbReference type="Proteomes" id="UP001208690"/>
    </source>
</evidence>
<gene>
    <name evidence="1" type="ORF">MUB52_13690</name>
</gene>
<evidence type="ECO:0000313" key="1">
    <source>
        <dbReference type="EMBL" id="MCV3272485.1"/>
    </source>
</evidence>
<dbReference type="RefSeq" id="WP_263844795.1">
    <property type="nucleotide sequence ID" value="NZ_JALIEB010000008.1"/>
</dbReference>
<dbReference type="EMBL" id="JALIEB010000008">
    <property type="protein sequence ID" value="MCV3272485.1"/>
    <property type="molecule type" value="Genomic_DNA"/>
</dbReference>
<keyword evidence="2" id="KW-1185">Reference proteome</keyword>
<comment type="caution">
    <text evidence="1">The sequence shown here is derived from an EMBL/GenBank/DDBJ whole genome shotgun (WGS) entry which is preliminary data.</text>
</comment>
<name>A0ABT3BFX2_9RHOB</name>
<organism evidence="1 2">
    <name type="scientific">Roseobacter sinensis</name>
    <dbReference type="NCBI Taxonomy" id="2931391"/>
    <lineage>
        <taxon>Bacteria</taxon>
        <taxon>Pseudomonadati</taxon>
        <taxon>Pseudomonadota</taxon>
        <taxon>Alphaproteobacteria</taxon>
        <taxon>Rhodobacterales</taxon>
        <taxon>Roseobacteraceae</taxon>
        <taxon>Roseobacter</taxon>
    </lineage>
</organism>
<dbReference type="Proteomes" id="UP001208690">
    <property type="component" value="Unassembled WGS sequence"/>
</dbReference>
<reference evidence="1 2" key="1">
    <citation type="submission" date="2022-04" db="EMBL/GenBank/DDBJ databases">
        <title>Roseobacter sp. WL0113 is a bacterium isolated from neritic sediment.</title>
        <authorList>
            <person name="Wang L."/>
            <person name="He W."/>
            <person name="Zhang D.-F."/>
        </authorList>
    </citation>
    <scope>NUCLEOTIDE SEQUENCE [LARGE SCALE GENOMIC DNA]</scope>
    <source>
        <strain evidence="1 2">WL0113</strain>
    </source>
</reference>
<protein>
    <submittedName>
        <fullName evidence="1">Uncharacterized protein</fullName>
    </submittedName>
</protein>
<sequence length="59" mass="7070">MTSRLTLHLRRAFWAWFLPDIQDDSLRYARDPLSHPDIARMSERERADLPFCPARVRSE</sequence>
<accession>A0ABT3BFX2</accession>